<comment type="caution">
    <text evidence="1">The sequence shown here is derived from an EMBL/GenBank/DDBJ whole genome shotgun (WGS) entry which is preliminary data.</text>
</comment>
<protein>
    <submittedName>
        <fullName evidence="1">Uncharacterized protein</fullName>
    </submittedName>
</protein>
<evidence type="ECO:0000313" key="1">
    <source>
        <dbReference type="EMBL" id="GAH85982.1"/>
    </source>
</evidence>
<accession>X1IWA9</accession>
<sequence>MIRKYFYIPPTGISVNHAGYHLAVINVYLQYRPVNKYMKFDCLPILEKTKQKIGTSYFKHISLEGDCYIAFLVFSNSGAGFWMSRPWDLTERTRGKQRHQD</sequence>
<dbReference type="AlphaFoldDB" id="X1IWA9"/>
<reference evidence="1" key="1">
    <citation type="journal article" date="2014" name="Front. Microbiol.">
        <title>High frequency of phylogenetically diverse reductive dehalogenase-homologous genes in deep subseafloor sedimentary metagenomes.</title>
        <authorList>
            <person name="Kawai M."/>
            <person name="Futagami T."/>
            <person name="Toyoda A."/>
            <person name="Takaki Y."/>
            <person name="Nishi S."/>
            <person name="Hori S."/>
            <person name="Arai W."/>
            <person name="Tsubouchi T."/>
            <person name="Morono Y."/>
            <person name="Uchiyama I."/>
            <person name="Ito T."/>
            <person name="Fujiyama A."/>
            <person name="Inagaki F."/>
            <person name="Takami H."/>
        </authorList>
    </citation>
    <scope>NUCLEOTIDE SEQUENCE</scope>
    <source>
        <strain evidence="1">Expedition CK06-06</strain>
    </source>
</reference>
<proteinExistence type="predicted"/>
<organism evidence="1">
    <name type="scientific">marine sediment metagenome</name>
    <dbReference type="NCBI Taxonomy" id="412755"/>
    <lineage>
        <taxon>unclassified sequences</taxon>
        <taxon>metagenomes</taxon>
        <taxon>ecological metagenomes</taxon>
    </lineage>
</organism>
<dbReference type="EMBL" id="BARU01039883">
    <property type="protein sequence ID" value="GAH85982.1"/>
    <property type="molecule type" value="Genomic_DNA"/>
</dbReference>
<gene>
    <name evidence="1" type="ORF">S03H2_61750</name>
</gene>
<name>X1IWA9_9ZZZZ</name>